<organism evidence="3 4">
    <name type="scientific">Aeromicrobium marinum DSM 15272</name>
    <dbReference type="NCBI Taxonomy" id="585531"/>
    <lineage>
        <taxon>Bacteria</taxon>
        <taxon>Bacillati</taxon>
        <taxon>Actinomycetota</taxon>
        <taxon>Actinomycetes</taxon>
        <taxon>Propionibacteriales</taxon>
        <taxon>Nocardioidaceae</taxon>
        <taxon>Aeromicrobium</taxon>
    </lineage>
</organism>
<feature type="region of interest" description="Disordered" evidence="1">
    <location>
        <begin position="39"/>
        <end position="71"/>
    </location>
</feature>
<keyword evidence="4" id="KW-1185">Reference proteome</keyword>
<feature type="region of interest" description="Disordered" evidence="1">
    <location>
        <begin position="302"/>
        <end position="330"/>
    </location>
</feature>
<evidence type="ECO:0000313" key="3">
    <source>
        <dbReference type="EMBL" id="EFQ82871.1"/>
    </source>
</evidence>
<dbReference type="STRING" id="585531.HMPREF0063_12080"/>
<gene>
    <name evidence="3" type="ORF">HMPREF0063_12080</name>
</gene>
<dbReference type="OrthoDB" id="128043at2"/>
<feature type="compositionally biased region" description="Basic and acidic residues" evidence="1">
    <location>
        <begin position="312"/>
        <end position="330"/>
    </location>
</feature>
<comment type="caution">
    <text evidence="3">The sequence shown here is derived from an EMBL/GenBank/DDBJ whole genome shotgun (WGS) entry which is preliminary data.</text>
</comment>
<dbReference type="HOGENOM" id="CLU_055269_1_0_11"/>
<reference evidence="3" key="1">
    <citation type="submission" date="2010-08" db="EMBL/GenBank/DDBJ databases">
        <authorList>
            <person name="Muzny D."/>
            <person name="Qin X."/>
            <person name="Buhay C."/>
            <person name="Dugan-Rocha S."/>
            <person name="Ding Y."/>
            <person name="Chen G."/>
            <person name="Hawes A."/>
            <person name="Holder M."/>
            <person name="Jhangiani S."/>
            <person name="Johnson A."/>
            <person name="Khan Z."/>
            <person name="Li Z."/>
            <person name="Liu W."/>
            <person name="Liu X."/>
            <person name="Perez L."/>
            <person name="Shen H."/>
            <person name="Wang Q."/>
            <person name="Watt J."/>
            <person name="Xi L."/>
            <person name="Xin Y."/>
            <person name="Zhou J."/>
            <person name="Deng J."/>
            <person name="Jiang H."/>
            <person name="Liu Y."/>
            <person name="Qu J."/>
            <person name="Song X.-Z."/>
            <person name="Zhang L."/>
            <person name="Villasana D."/>
            <person name="Johnson A."/>
            <person name="Liu J."/>
            <person name="Liyanage D."/>
            <person name="Lorensuhewa L."/>
            <person name="Robinson T."/>
            <person name="Song A."/>
            <person name="Song B.-B."/>
            <person name="Dinh H."/>
            <person name="Thornton R."/>
            <person name="Coyle M."/>
            <person name="Francisco L."/>
            <person name="Jackson L."/>
            <person name="Javaid M."/>
            <person name="Korchina V."/>
            <person name="Kovar C."/>
            <person name="Mata R."/>
            <person name="Mathew T."/>
            <person name="Ngo R."/>
            <person name="Nguyen L."/>
            <person name="Nguyen N."/>
            <person name="Okwuonu G."/>
            <person name="Ongeri F."/>
            <person name="Pham C."/>
            <person name="Simmons D."/>
            <person name="Wilczek-Boney K."/>
            <person name="Hale W."/>
            <person name="Jakkamsetti A."/>
            <person name="Pham P."/>
            <person name="Ruth R."/>
            <person name="San Lucas F."/>
            <person name="Warren J."/>
            <person name="Zhang J."/>
            <person name="Zhao Z."/>
            <person name="Zhou C."/>
            <person name="Zhu D."/>
            <person name="Lee S."/>
            <person name="Bess C."/>
            <person name="Blankenburg K."/>
            <person name="Forbes L."/>
            <person name="Fu Q."/>
            <person name="Gubbala S."/>
            <person name="Hirani K."/>
            <person name="Jayaseelan J.C."/>
            <person name="Lara F."/>
            <person name="Munidasa M."/>
            <person name="Palculict T."/>
            <person name="Patil S."/>
            <person name="Pu L.-L."/>
            <person name="Saada N."/>
            <person name="Tang L."/>
            <person name="Weissenberger G."/>
            <person name="Zhu Y."/>
            <person name="Hemphill L."/>
            <person name="Shang Y."/>
            <person name="Youmans B."/>
            <person name="Ayvaz T."/>
            <person name="Ross M."/>
            <person name="Santibanez J."/>
            <person name="Aqrawi P."/>
            <person name="Gross S."/>
            <person name="Joshi V."/>
            <person name="Fowler G."/>
            <person name="Nazareth L."/>
            <person name="Reid J."/>
            <person name="Worley K."/>
            <person name="Petrosino J."/>
            <person name="Highlander S."/>
            <person name="Gibbs R."/>
        </authorList>
    </citation>
    <scope>NUCLEOTIDE SEQUENCE [LARGE SCALE GENOMIC DNA]</scope>
    <source>
        <strain evidence="3">DSM 15272</strain>
    </source>
</reference>
<evidence type="ECO:0000256" key="1">
    <source>
        <dbReference type="SAM" id="MobiDB-lite"/>
    </source>
</evidence>
<dbReference type="RefSeq" id="WP_007077172.1">
    <property type="nucleotide sequence ID" value="NZ_CM001024.1"/>
</dbReference>
<dbReference type="AlphaFoldDB" id="E2SCB8"/>
<evidence type="ECO:0000256" key="2">
    <source>
        <dbReference type="SAM" id="SignalP"/>
    </source>
</evidence>
<dbReference type="Proteomes" id="UP000003111">
    <property type="component" value="Unassembled WGS sequence"/>
</dbReference>
<dbReference type="eggNOG" id="COG2372">
    <property type="taxonomic scope" value="Bacteria"/>
</dbReference>
<feature type="chain" id="PRO_5003164604" evidence="2">
    <location>
        <begin position="24"/>
        <end position="330"/>
    </location>
</feature>
<evidence type="ECO:0000313" key="4">
    <source>
        <dbReference type="Proteomes" id="UP000003111"/>
    </source>
</evidence>
<name>E2SCB8_9ACTN</name>
<sequence length="330" mass="34546">MRASTRLGLYGATLVAIFAVAFAAAGAVVPQEYVEQWAEQSDDRSGGYGAGHDTDQVGTRGPSAGGLTSESGGYRLAGVSSPSATGTEGELLLTVLGPDGEPVTDFEESHDKELHLIVVRTDGSGFRHVHPERDTDGQWSIPWQWDAAGGYRAFAEFEPAATGETVTLSTVTHVRGDFAPSNPSDAISATRAGGYDVSIDGEIVSGAASEVVVTITRDGRPVTDLEPYLGAFGHLVALREGDLAYLHVHPRGEPAQAGGTSGPDVAFDVTASTPGRYLLYLDFQIGGQVHTAAFVLDATTGTSSPMSGHGAGSHDENEHEDTTREDDHDH</sequence>
<feature type="signal peptide" evidence="2">
    <location>
        <begin position="1"/>
        <end position="23"/>
    </location>
</feature>
<dbReference type="EMBL" id="ACLF03000006">
    <property type="protein sequence ID" value="EFQ82871.1"/>
    <property type="molecule type" value="Genomic_DNA"/>
</dbReference>
<accession>E2SCB8</accession>
<keyword evidence="2" id="KW-0732">Signal</keyword>
<protein>
    <submittedName>
        <fullName evidence="3">Heavy metal-associated domain protein</fullName>
    </submittedName>
</protein>
<proteinExistence type="predicted"/>